<evidence type="ECO:0000256" key="3">
    <source>
        <dbReference type="ARBA" id="ARBA00022516"/>
    </source>
</evidence>
<dbReference type="GO" id="GO:0016020">
    <property type="term" value="C:membrane"/>
    <property type="evidence" value="ECO:0007669"/>
    <property type="project" value="UniProtKB-SubCell"/>
</dbReference>
<protein>
    <recommendedName>
        <fullName evidence="15">EXPERA domain-containing protein</fullName>
    </recommendedName>
</protein>
<gene>
    <name evidence="16" type="ORF">H4R34_002282</name>
</gene>
<evidence type="ECO:0000256" key="2">
    <source>
        <dbReference type="ARBA" id="ARBA00008337"/>
    </source>
</evidence>
<organism evidence="16 17">
    <name type="scientific">Dimargaris verticillata</name>
    <dbReference type="NCBI Taxonomy" id="2761393"/>
    <lineage>
        <taxon>Eukaryota</taxon>
        <taxon>Fungi</taxon>
        <taxon>Fungi incertae sedis</taxon>
        <taxon>Zoopagomycota</taxon>
        <taxon>Kickxellomycotina</taxon>
        <taxon>Dimargaritomycetes</taxon>
        <taxon>Dimargaritales</taxon>
        <taxon>Dimargaritaceae</taxon>
        <taxon>Dimargaris</taxon>
    </lineage>
</organism>
<proteinExistence type="inferred from homology"/>
<dbReference type="PANTHER" id="PTHR14207:SF0">
    <property type="entry name" value="3-BETA-HYDROXYSTEROID-DELTA(8),DELTA(7)-ISOMERASE"/>
    <property type="match status" value="1"/>
</dbReference>
<keyword evidence="4 13" id="KW-0812">Transmembrane</keyword>
<evidence type="ECO:0000256" key="9">
    <source>
        <dbReference type="ARBA" id="ARBA00023136"/>
    </source>
</evidence>
<feature type="transmembrane region" description="Helical" evidence="14">
    <location>
        <begin position="209"/>
        <end position="231"/>
    </location>
</feature>
<keyword evidence="5" id="KW-0752">Steroid biosynthesis</keyword>
<evidence type="ECO:0000256" key="1">
    <source>
        <dbReference type="ARBA" id="ARBA00004141"/>
    </source>
</evidence>
<evidence type="ECO:0000256" key="11">
    <source>
        <dbReference type="ARBA" id="ARBA00023221"/>
    </source>
</evidence>
<evidence type="ECO:0000259" key="15">
    <source>
        <dbReference type="PROSITE" id="PS51751"/>
    </source>
</evidence>
<comment type="subcellular location">
    <subcellularLocation>
        <location evidence="1">Membrane</location>
        <topology evidence="1">Multi-pass membrane protein</topology>
    </subcellularLocation>
</comment>
<dbReference type="GO" id="GO:0047750">
    <property type="term" value="F:cholestenol delta-isomerase activity"/>
    <property type="evidence" value="ECO:0007669"/>
    <property type="project" value="InterPro"/>
</dbReference>
<evidence type="ECO:0000256" key="12">
    <source>
        <dbReference type="ARBA" id="ARBA00023235"/>
    </source>
</evidence>
<keyword evidence="10" id="KW-1207">Sterol metabolism</keyword>
<accession>A0A9W8B2U9</accession>
<keyword evidence="12" id="KW-0413">Isomerase</keyword>
<feature type="transmembrane region" description="Helical" evidence="14">
    <location>
        <begin position="176"/>
        <end position="197"/>
    </location>
</feature>
<dbReference type="Pfam" id="PF05241">
    <property type="entry name" value="EBP"/>
    <property type="match status" value="1"/>
</dbReference>
<dbReference type="GO" id="GO:0016126">
    <property type="term" value="P:sterol biosynthetic process"/>
    <property type="evidence" value="ECO:0007669"/>
    <property type="project" value="UniProtKB-KW"/>
</dbReference>
<keyword evidence="6 13" id="KW-1133">Transmembrane helix</keyword>
<dbReference type="InterPro" id="IPR033118">
    <property type="entry name" value="EXPERA"/>
</dbReference>
<evidence type="ECO:0000256" key="4">
    <source>
        <dbReference type="ARBA" id="ARBA00022692"/>
    </source>
</evidence>
<name>A0A9W8B2U9_9FUNG</name>
<evidence type="ECO:0000256" key="8">
    <source>
        <dbReference type="ARBA" id="ARBA00023098"/>
    </source>
</evidence>
<feature type="transmembrane region" description="Helical" evidence="14">
    <location>
        <begin position="33"/>
        <end position="53"/>
    </location>
</feature>
<sequence>MSTEFSSPVRHPYYPPSAALPHYVPSQFAFSDALLLFFGAVGAVVVGAGLVAHRLRPSVTTADRWVLVWFILSGTVHLVLEGYYVVYNAQLAGLTTPLAELWKEYSLADSRYLTQDSAVLGIEGITADRALTLWLCFSMYVRCRTNGGAIYDQFIEGPMLWSAAYCLATGSPHRHLLQLTASVGQLYGSIVYLFSLWFDEWRYTAPHPYYYYVYILGMNLAWVVLPLVLILQSWRALTTYAAFAMQHQTAKKQH</sequence>
<evidence type="ECO:0000256" key="13">
    <source>
        <dbReference type="PROSITE-ProRule" id="PRU01087"/>
    </source>
</evidence>
<comment type="similarity">
    <text evidence="2">Belongs to the EBP family.</text>
</comment>
<dbReference type="PANTHER" id="PTHR14207">
    <property type="entry name" value="STEROL ISOMERASE"/>
    <property type="match status" value="1"/>
</dbReference>
<comment type="caution">
    <text evidence="16">The sequence shown here is derived from an EMBL/GenBank/DDBJ whole genome shotgun (WGS) entry which is preliminary data.</text>
</comment>
<dbReference type="EMBL" id="JANBQB010000146">
    <property type="protein sequence ID" value="KAJ1980901.1"/>
    <property type="molecule type" value="Genomic_DNA"/>
</dbReference>
<feature type="transmembrane region" description="Helical" evidence="14">
    <location>
        <begin position="65"/>
        <end position="86"/>
    </location>
</feature>
<evidence type="ECO:0000256" key="6">
    <source>
        <dbReference type="ARBA" id="ARBA00022989"/>
    </source>
</evidence>
<dbReference type="OrthoDB" id="58557at2759"/>
<dbReference type="PROSITE" id="PS51751">
    <property type="entry name" value="EXPERA"/>
    <property type="match status" value="1"/>
</dbReference>
<evidence type="ECO:0000256" key="5">
    <source>
        <dbReference type="ARBA" id="ARBA00022955"/>
    </source>
</evidence>
<evidence type="ECO:0000256" key="14">
    <source>
        <dbReference type="SAM" id="Phobius"/>
    </source>
</evidence>
<keyword evidence="7" id="KW-0756">Sterol biosynthesis</keyword>
<reference evidence="16" key="1">
    <citation type="submission" date="2022-07" db="EMBL/GenBank/DDBJ databases">
        <title>Phylogenomic reconstructions and comparative analyses of Kickxellomycotina fungi.</title>
        <authorList>
            <person name="Reynolds N.K."/>
            <person name="Stajich J.E."/>
            <person name="Barry K."/>
            <person name="Grigoriev I.V."/>
            <person name="Crous P."/>
            <person name="Smith M.E."/>
        </authorList>
    </citation>
    <scope>NUCLEOTIDE SEQUENCE</scope>
    <source>
        <strain evidence="16">RSA 567</strain>
    </source>
</reference>
<keyword evidence="17" id="KW-1185">Reference proteome</keyword>
<evidence type="ECO:0000313" key="17">
    <source>
        <dbReference type="Proteomes" id="UP001151582"/>
    </source>
</evidence>
<dbReference type="GO" id="GO:0000247">
    <property type="term" value="F:C-8 sterol isomerase activity"/>
    <property type="evidence" value="ECO:0007669"/>
    <property type="project" value="TreeGrafter"/>
</dbReference>
<dbReference type="InterPro" id="IPR007905">
    <property type="entry name" value="EBP"/>
</dbReference>
<dbReference type="AlphaFoldDB" id="A0A9W8B2U9"/>
<keyword evidence="8" id="KW-0443">Lipid metabolism</keyword>
<keyword evidence="3" id="KW-0444">Lipid biosynthesis</keyword>
<evidence type="ECO:0000256" key="7">
    <source>
        <dbReference type="ARBA" id="ARBA00023011"/>
    </source>
</evidence>
<evidence type="ECO:0000256" key="10">
    <source>
        <dbReference type="ARBA" id="ARBA00023166"/>
    </source>
</evidence>
<dbReference type="GO" id="GO:0004769">
    <property type="term" value="F:steroid Delta-isomerase activity"/>
    <property type="evidence" value="ECO:0007669"/>
    <property type="project" value="TreeGrafter"/>
</dbReference>
<keyword evidence="9 13" id="KW-0472">Membrane</keyword>
<evidence type="ECO:0000313" key="16">
    <source>
        <dbReference type="EMBL" id="KAJ1980901.1"/>
    </source>
</evidence>
<feature type="domain" description="EXPERA" evidence="15">
    <location>
        <begin position="62"/>
        <end position="230"/>
    </location>
</feature>
<keyword evidence="11" id="KW-0753">Steroid metabolism</keyword>
<dbReference type="GO" id="GO:0005783">
    <property type="term" value="C:endoplasmic reticulum"/>
    <property type="evidence" value="ECO:0007669"/>
    <property type="project" value="TreeGrafter"/>
</dbReference>
<dbReference type="Proteomes" id="UP001151582">
    <property type="component" value="Unassembled WGS sequence"/>
</dbReference>